<name>A0A7W9U8F4_9BURK</name>
<reference evidence="2 3" key="1">
    <citation type="submission" date="2020-08" db="EMBL/GenBank/DDBJ databases">
        <title>The Agave Microbiome: Exploring the role of microbial communities in plant adaptations to desert environments.</title>
        <authorList>
            <person name="Partida-Martinez L.P."/>
        </authorList>
    </citation>
    <scope>NUCLEOTIDE SEQUENCE [LARGE SCALE GENOMIC DNA]</scope>
    <source>
        <strain evidence="2 3">AT3.2</strain>
    </source>
</reference>
<dbReference type="Pfam" id="PF00144">
    <property type="entry name" value="Beta-lactamase"/>
    <property type="match status" value="1"/>
</dbReference>
<accession>A0A7W9U8F4</accession>
<evidence type="ECO:0000313" key="3">
    <source>
        <dbReference type="Proteomes" id="UP000540787"/>
    </source>
</evidence>
<dbReference type="PANTHER" id="PTHR46825:SF9">
    <property type="entry name" value="BETA-LACTAMASE-RELATED DOMAIN-CONTAINING PROTEIN"/>
    <property type="match status" value="1"/>
</dbReference>
<dbReference type="EMBL" id="JACHBX010000001">
    <property type="protein sequence ID" value="MBB6132674.1"/>
    <property type="molecule type" value="Genomic_DNA"/>
</dbReference>
<feature type="domain" description="Beta-lactamase-related" evidence="1">
    <location>
        <begin position="45"/>
        <end position="353"/>
    </location>
</feature>
<gene>
    <name evidence="2" type="ORF">HD842_000785</name>
</gene>
<evidence type="ECO:0000313" key="2">
    <source>
        <dbReference type="EMBL" id="MBB6132674.1"/>
    </source>
</evidence>
<dbReference type="Proteomes" id="UP000540787">
    <property type="component" value="Unassembled WGS sequence"/>
</dbReference>
<sequence>MKCFFDTKDALARTISVLSQKTGRDRMQKLLKYYSELEAILPSQGPGFSAAILCAGETLFERHHGLASLELKVPLSRDSAYYLASESKQFTAACVMSLVHEGAISLDDDVCAHLPELTKFEQPFPLRSLLNHSSGIPDYFQFLQCQLGRHEADYFNNDIILQLISRMDTVECPAQTEHRYSNSNYILLATLVQRLSGMTCKDYARKTLFEPLGIQEMTYDDDRFDVIEHRVFSYESDAARSFGYKQHLGNANTVGDGGIYGSTAQLLLWEVEWHRQWADHSSLLHAMLQPSPFLDGTVPDYRFGLEITERFGQEVVFHNGGLWGFNTLIVRVPQSRISIIHLANCQNAEPDMDRILSAALT</sequence>
<evidence type="ECO:0000259" key="1">
    <source>
        <dbReference type="Pfam" id="PF00144"/>
    </source>
</evidence>
<dbReference type="AlphaFoldDB" id="A0A7W9U8F4"/>
<comment type="caution">
    <text evidence="2">The sequence shown here is derived from an EMBL/GenBank/DDBJ whole genome shotgun (WGS) entry which is preliminary data.</text>
</comment>
<organism evidence="2 3">
    <name type="scientific">Massilia aurea</name>
    <dbReference type="NCBI Taxonomy" id="373040"/>
    <lineage>
        <taxon>Bacteria</taxon>
        <taxon>Pseudomonadati</taxon>
        <taxon>Pseudomonadota</taxon>
        <taxon>Betaproteobacteria</taxon>
        <taxon>Burkholderiales</taxon>
        <taxon>Oxalobacteraceae</taxon>
        <taxon>Telluria group</taxon>
        <taxon>Massilia</taxon>
    </lineage>
</organism>
<dbReference type="PANTHER" id="PTHR46825">
    <property type="entry name" value="D-ALANYL-D-ALANINE-CARBOXYPEPTIDASE/ENDOPEPTIDASE AMPH"/>
    <property type="match status" value="1"/>
</dbReference>
<dbReference type="Gene3D" id="3.40.710.10">
    <property type="entry name" value="DD-peptidase/beta-lactamase superfamily"/>
    <property type="match status" value="1"/>
</dbReference>
<dbReference type="InterPro" id="IPR050491">
    <property type="entry name" value="AmpC-like"/>
</dbReference>
<protein>
    <submittedName>
        <fullName evidence="2">CubicO group peptidase (Beta-lactamase class C family)</fullName>
    </submittedName>
</protein>
<dbReference type="InterPro" id="IPR012338">
    <property type="entry name" value="Beta-lactam/transpept-like"/>
</dbReference>
<keyword evidence="3" id="KW-1185">Reference proteome</keyword>
<dbReference type="SUPFAM" id="SSF56601">
    <property type="entry name" value="beta-lactamase/transpeptidase-like"/>
    <property type="match status" value="1"/>
</dbReference>
<proteinExistence type="predicted"/>
<dbReference type="InterPro" id="IPR001466">
    <property type="entry name" value="Beta-lactam-related"/>
</dbReference>